<evidence type="ECO:0000313" key="9">
    <source>
        <dbReference type="Proteomes" id="UP000051574"/>
    </source>
</evidence>
<dbReference type="InterPro" id="IPR007588">
    <property type="entry name" value="Znf_FLYWCH"/>
</dbReference>
<reference evidence="8 9" key="1">
    <citation type="submission" date="2015-09" db="EMBL/GenBank/DDBJ databases">
        <title>Draft genome of the scarab beetle Oryctes borbonicus.</title>
        <authorList>
            <person name="Meyer J.M."/>
            <person name="Markov G.V."/>
            <person name="Baskaran P."/>
            <person name="Herrmann M."/>
            <person name="Sommer R.J."/>
            <person name="Roedelsperger C."/>
        </authorList>
    </citation>
    <scope>NUCLEOTIDE SEQUENCE [LARGE SCALE GENOMIC DNA]</scope>
    <source>
        <strain evidence="8">OB123</strain>
        <tissue evidence="8">Whole animal</tissue>
    </source>
</reference>
<comment type="caution">
    <text evidence="8">The sequence shown here is derived from an EMBL/GenBank/DDBJ whole genome shotgun (WGS) entry which is preliminary data.</text>
</comment>
<comment type="subcellular location">
    <subcellularLocation>
        <location evidence="1">Nucleus</location>
    </subcellularLocation>
</comment>
<dbReference type="AlphaFoldDB" id="A0A0T6B6S9"/>
<evidence type="ECO:0000256" key="6">
    <source>
        <dbReference type="SAM" id="MobiDB-lite"/>
    </source>
</evidence>
<gene>
    <name evidence="8" type="ORF">AMK59_4063</name>
</gene>
<feature type="domain" description="BTB" evidence="7">
    <location>
        <begin position="31"/>
        <end position="96"/>
    </location>
</feature>
<keyword evidence="5" id="KW-0539">Nucleus</keyword>
<accession>A0A0T6B6S9</accession>
<dbReference type="FunFam" id="3.30.710.10:FF:000036">
    <property type="entry name" value="Mod(Mdg4), isoform H"/>
    <property type="match status" value="1"/>
</dbReference>
<dbReference type="EMBL" id="LJIG01009440">
    <property type="protein sequence ID" value="KRT83076.1"/>
    <property type="molecule type" value="Genomic_DNA"/>
</dbReference>
<proteinExistence type="predicted"/>
<dbReference type="PANTHER" id="PTHR23110:SF99">
    <property type="entry name" value="BROAD-COMPLEX CORE PROTEIN ISOFORM 6"/>
    <property type="match status" value="1"/>
</dbReference>
<dbReference type="GO" id="GO:0006357">
    <property type="term" value="P:regulation of transcription by RNA polymerase II"/>
    <property type="evidence" value="ECO:0007669"/>
    <property type="project" value="TreeGrafter"/>
</dbReference>
<evidence type="ECO:0000259" key="7">
    <source>
        <dbReference type="PROSITE" id="PS50097"/>
    </source>
</evidence>
<name>A0A0T6B6S9_9SCAR</name>
<feature type="region of interest" description="Disordered" evidence="6">
    <location>
        <begin position="153"/>
        <end position="209"/>
    </location>
</feature>
<keyword evidence="4" id="KW-0862">Zinc</keyword>
<dbReference type="InterPro" id="IPR011333">
    <property type="entry name" value="SKP1/BTB/POZ_sf"/>
</dbReference>
<evidence type="ECO:0000256" key="5">
    <source>
        <dbReference type="ARBA" id="ARBA00023242"/>
    </source>
</evidence>
<evidence type="ECO:0000256" key="2">
    <source>
        <dbReference type="ARBA" id="ARBA00022723"/>
    </source>
</evidence>
<dbReference type="Proteomes" id="UP000051574">
    <property type="component" value="Unassembled WGS sequence"/>
</dbReference>
<dbReference type="Pfam" id="PF00651">
    <property type="entry name" value="BTB"/>
    <property type="match status" value="1"/>
</dbReference>
<keyword evidence="2" id="KW-0479">Metal-binding</keyword>
<evidence type="ECO:0000256" key="1">
    <source>
        <dbReference type="ARBA" id="ARBA00004123"/>
    </source>
</evidence>
<protein>
    <submittedName>
        <fullName evidence="8">BTB domain-containing protein</fullName>
    </submittedName>
</protein>
<evidence type="ECO:0000256" key="4">
    <source>
        <dbReference type="ARBA" id="ARBA00022833"/>
    </source>
</evidence>
<dbReference type="GO" id="GO:0005634">
    <property type="term" value="C:nucleus"/>
    <property type="evidence" value="ECO:0007669"/>
    <property type="project" value="UniProtKB-SubCell"/>
</dbReference>
<dbReference type="PANTHER" id="PTHR23110">
    <property type="entry name" value="BTB DOMAIN TRANSCRIPTION FACTOR"/>
    <property type="match status" value="1"/>
</dbReference>
<dbReference type="Gene3D" id="3.30.710.10">
    <property type="entry name" value="Potassium Channel Kv1.1, Chain A"/>
    <property type="match status" value="1"/>
</dbReference>
<sequence>MEGEQFSLCWNNFHNNLSSGFHTLLQNEDLVDVTLAAEGKYLKAHKTVLSICSPYFKELFRVNPCKHPIVILQDVSYNSLHNLLQFMYQGEVSVSQEEIPTFMRVAEMLKVKGLTDNSGSADTNGLDSHRNTYTSSSDNKQFLKRRPIKKIIKPIQHLKPIEPPRNIKSPPSARSIPQPPAKQPRYEDPSTPASDYLSPVTVNTKQEPVDSADEFREQTYDDHNMDMSSMLDTTLGEPSDLKTSTPMLHKLPTDTSSPGTLQCIVGKRGNPRLIVDGHTFFKKSTYKTKCFWYCKFNRNQYKCQATCWTRNGQIVKWPTGHTHAVIPEVINPDEDTVVPIERFREVLIQAALRSSY</sequence>
<keyword evidence="9" id="KW-1185">Reference proteome</keyword>
<dbReference type="InterPro" id="IPR051095">
    <property type="entry name" value="Dros_DevTransReg"/>
</dbReference>
<organism evidence="8 9">
    <name type="scientific">Oryctes borbonicus</name>
    <dbReference type="NCBI Taxonomy" id="1629725"/>
    <lineage>
        <taxon>Eukaryota</taxon>
        <taxon>Metazoa</taxon>
        <taxon>Ecdysozoa</taxon>
        <taxon>Arthropoda</taxon>
        <taxon>Hexapoda</taxon>
        <taxon>Insecta</taxon>
        <taxon>Pterygota</taxon>
        <taxon>Neoptera</taxon>
        <taxon>Endopterygota</taxon>
        <taxon>Coleoptera</taxon>
        <taxon>Polyphaga</taxon>
        <taxon>Scarabaeiformia</taxon>
        <taxon>Scarabaeidae</taxon>
        <taxon>Dynastinae</taxon>
        <taxon>Oryctes</taxon>
    </lineage>
</organism>
<keyword evidence="3" id="KW-0863">Zinc-finger</keyword>
<dbReference type="Pfam" id="PF04500">
    <property type="entry name" value="FLYWCH"/>
    <property type="match status" value="1"/>
</dbReference>
<feature type="region of interest" description="Disordered" evidence="6">
    <location>
        <begin position="116"/>
        <end position="140"/>
    </location>
</feature>
<dbReference type="InterPro" id="IPR000210">
    <property type="entry name" value="BTB/POZ_dom"/>
</dbReference>
<evidence type="ECO:0000256" key="3">
    <source>
        <dbReference type="ARBA" id="ARBA00022771"/>
    </source>
</evidence>
<dbReference type="SMART" id="SM00225">
    <property type="entry name" value="BTB"/>
    <property type="match status" value="1"/>
</dbReference>
<evidence type="ECO:0000313" key="8">
    <source>
        <dbReference type="EMBL" id="KRT83076.1"/>
    </source>
</evidence>
<dbReference type="Gene3D" id="2.20.25.240">
    <property type="match status" value="1"/>
</dbReference>
<dbReference type="PROSITE" id="PS50097">
    <property type="entry name" value="BTB"/>
    <property type="match status" value="1"/>
</dbReference>
<dbReference type="CDD" id="cd18315">
    <property type="entry name" value="BTB_POZ_BAB-like"/>
    <property type="match status" value="1"/>
</dbReference>
<dbReference type="GO" id="GO:0008270">
    <property type="term" value="F:zinc ion binding"/>
    <property type="evidence" value="ECO:0007669"/>
    <property type="project" value="UniProtKB-KW"/>
</dbReference>
<dbReference type="OrthoDB" id="2311693at2759"/>
<dbReference type="SUPFAM" id="SSF54695">
    <property type="entry name" value="POZ domain"/>
    <property type="match status" value="1"/>
</dbReference>